<dbReference type="PANTHER" id="PTHR46577">
    <property type="entry name" value="HTH-TYPE TRANSCRIPTIONAL REGULATORY PROTEIN GABR"/>
    <property type="match status" value="1"/>
</dbReference>
<accession>B8FD04</accession>
<dbReference type="PANTHER" id="PTHR46577:SF1">
    <property type="entry name" value="HTH-TYPE TRANSCRIPTIONAL REGULATORY PROTEIN GABR"/>
    <property type="match status" value="1"/>
</dbReference>
<evidence type="ECO:0000259" key="6">
    <source>
        <dbReference type="PROSITE" id="PS50949"/>
    </source>
</evidence>
<keyword evidence="2" id="KW-0663">Pyridoxal phosphate</keyword>
<dbReference type="GO" id="GO:0030170">
    <property type="term" value="F:pyridoxal phosphate binding"/>
    <property type="evidence" value="ECO:0007669"/>
    <property type="project" value="InterPro"/>
</dbReference>
<dbReference type="InterPro" id="IPR036390">
    <property type="entry name" value="WH_DNA-bd_sf"/>
</dbReference>
<dbReference type="GO" id="GO:0008483">
    <property type="term" value="F:transaminase activity"/>
    <property type="evidence" value="ECO:0007669"/>
    <property type="project" value="UniProtKB-KW"/>
</dbReference>
<dbReference type="Pfam" id="PF00155">
    <property type="entry name" value="Aminotran_1_2"/>
    <property type="match status" value="1"/>
</dbReference>
<evidence type="ECO:0000313" key="8">
    <source>
        <dbReference type="Proteomes" id="UP000000739"/>
    </source>
</evidence>
<dbReference type="InterPro" id="IPR015424">
    <property type="entry name" value="PyrdxlP-dep_Trfase"/>
</dbReference>
<dbReference type="Pfam" id="PF00392">
    <property type="entry name" value="GntR"/>
    <property type="match status" value="1"/>
</dbReference>
<keyword evidence="4" id="KW-0238">DNA-binding</keyword>
<evidence type="ECO:0000256" key="2">
    <source>
        <dbReference type="ARBA" id="ARBA00022898"/>
    </source>
</evidence>
<evidence type="ECO:0000256" key="5">
    <source>
        <dbReference type="ARBA" id="ARBA00023163"/>
    </source>
</evidence>
<dbReference type="GO" id="GO:0003700">
    <property type="term" value="F:DNA-binding transcription factor activity"/>
    <property type="evidence" value="ECO:0007669"/>
    <property type="project" value="InterPro"/>
</dbReference>
<dbReference type="AlphaFoldDB" id="B8FD04"/>
<dbReference type="Gene3D" id="3.90.1150.10">
    <property type="entry name" value="Aspartate Aminotransferase, domain 1"/>
    <property type="match status" value="1"/>
</dbReference>
<dbReference type="PROSITE" id="PS50949">
    <property type="entry name" value="HTH_GNTR"/>
    <property type="match status" value="1"/>
</dbReference>
<keyword evidence="3" id="KW-0805">Transcription regulation</keyword>
<dbReference type="KEGG" id="dal:Dalk_4757"/>
<reference evidence="7 8" key="1">
    <citation type="journal article" date="2012" name="Environ. Microbiol.">
        <title>The genome sequence of Desulfatibacillum alkenivorans AK-01: a blueprint for anaerobic alkane oxidation.</title>
        <authorList>
            <person name="Callaghan A.V."/>
            <person name="Morris B.E."/>
            <person name="Pereira I.A."/>
            <person name="McInerney M.J."/>
            <person name="Austin R.N."/>
            <person name="Groves J.T."/>
            <person name="Kukor J.J."/>
            <person name="Suflita J.M."/>
            <person name="Young L.Y."/>
            <person name="Zylstra G.J."/>
            <person name="Wawrik B."/>
        </authorList>
    </citation>
    <scope>NUCLEOTIDE SEQUENCE [LARGE SCALE GENOMIC DNA]</scope>
    <source>
        <strain evidence="7 8">AK-01</strain>
    </source>
</reference>
<dbReference type="InterPro" id="IPR036388">
    <property type="entry name" value="WH-like_DNA-bd_sf"/>
</dbReference>
<dbReference type="InterPro" id="IPR015422">
    <property type="entry name" value="PyrdxlP-dep_Trfase_small"/>
</dbReference>
<dbReference type="EMBL" id="CP001322">
    <property type="protein sequence ID" value="ACL06435.1"/>
    <property type="molecule type" value="Genomic_DNA"/>
</dbReference>
<dbReference type="InterPro" id="IPR000524">
    <property type="entry name" value="Tscrpt_reg_HTH_GntR"/>
</dbReference>
<dbReference type="eggNOG" id="COG1167">
    <property type="taxonomic scope" value="Bacteria"/>
</dbReference>
<evidence type="ECO:0000256" key="1">
    <source>
        <dbReference type="ARBA" id="ARBA00005384"/>
    </source>
</evidence>
<dbReference type="GO" id="GO:0003677">
    <property type="term" value="F:DNA binding"/>
    <property type="evidence" value="ECO:0007669"/>
    <property type="project" value="UniProtKB-KW"/>
</dbReference>
<organism evidence="7 8">
    <name type="scientific">Desulfatibacillum aliphaticivorans</name>
    <dbReference type="NCBI Taxonomy" id="218208"/>
    <lineage>
        <taxon>Bacteria</taxon>
        <taxon>Pseudomonadati</taxon>
        <taxon>Thermodesulfobacteriota</taxon>
        <taxon>Desulfobacteria</taxon>
        <taxon>Desulfobacterales</taxon>
        <taxon>Desulfatibacillaceae</taxon>
        <taxon>Desulfatibacillum</taxon>
    </lineage>
</organism>
<dbReference type="CDD" id="cd07377">
    <property type="entry name" value="WHTH_GntR"/>
    <property type="match status" value="1"/>
</dbReference>
<dbReference type="InterPro" id="IPR015421">
    <property type="entry name" value="PyrdxlP-dep_Trfase_major"/>
</dbReference>
<dbReference type="HOGENOM" id="CLU_017584_0_0_7"/>
<dbReference type="SUPFAM" id="SSF53383">
    <property type="entry name" value="PLP-dependent transferases"/>
    <property type="match status" value="1"/>
</dbReference>
<evidence type="ECO:0000256" key="4">
    <source>
        <dbReference type="ARBA" id="ARBA00023125"/>
    </source>
</evidence>
<dbReference type="Gene3D" id="1.10.10.10">
    <property type="entry name" value="Winged helix-like DNA-binding domain superfamily/Winged helix DNA-binding domain"/>
    <property type="match status" value="1"/>
</dbReference>
<name>B8FD04_DESAL</name>
<feature type="domain" description="HTH gntR-type" evidence="6">
    <location>
        <begin position="23"/>
        <end position="91"/>
    </location>
</feature>
<keyword evidence="7" id="KW-0032">Aminotransferase</keyword>
<dbReference type="Proteomes" id="UP000000739">
    <property type="component" value="Chromosome"/>
</dbReference>
<dbReference type="SUPFAM" id="SSF46785">
    <property type="entry name" value="Winged helix' DNA-binding domain"/>
    <property type="match status" value="1"/>
</dbReference>
<keyword evidence="7" id="KW-0808">Transferase</keyword>
<proteinExistence type="inferred from homology"/>
<evidence type="ECO:0000256" key="3">
    <source>
        <dbReference type="ARBA" id="ARBA00023015"/>
    </source>
</evidence>
<keyword evidence="8" id="KW-1185">Reference proteome</keyword>
<gene>
    <name evidence="7" type="ordered locus">Dalk_4757</name>
</gene>
<dbReference type="Gene3D" id="3.40.640.10">
    <property type="entry name" value="Type I PLP-dependent aspartate aminotransferase-like (Major domain)"/>
    <property type="match status" value="1"/>
</dbReference>
<keyword evidence="5" id="KW-0804">Transcription</keyword>
<dbReference type="InterPro" id="IPR004839">
    <property type="entry name" value="Aminotransferase_I/II_large"/>
</dbReference>
<protein>
    <submittedName>
        <fullName evidence="7">Transcriptional regulator, GntR family with aminotransferase domain</fullName>
    </submittedName>
</protein>
<dbReference type="SMART" id="SM00345">
    <property type="entry name" value="HTH_GNTR"/>
    <property type="match status" value="1"/>
</dbReference>
<comment type="similarity">
    <text evidence="1">In the C-terminal section; belongs to the class-I pyridoxal-phosphate-dependent aminotransferase family.</text>
</comment>
<dbReference type="CDD" id="cd00609">
    <property type="entry name" value="AAT_like"/>
    <property type="match status" value="1"/>
</dbReference>
<sequence length="472" mass="51201">MNAVNYNIVCMTNWTPNTLDPDLPRYAALARAIADDVRAGFLRPGDKLPTHRDLADALGVNVSTVTRGYKEAMHQGLICGTVGRGTFIAVDAGADRALVSTESMHGPNLLELGLVTPLYGLDPDVRESMERLAKNRDLSGYLRYSTPGGLPEHKEAGAVWAGKHGMPAPQDRVVVFSGVQHGLTCCMLSLFRPGERIAVEQLTYPGIKSLSSMAGVQLAPVEMDEQGMIPEALDTACRRDEIQGVYLMPGVQNPTAAFMSMERRQAIAQVIEKRGLTLLEDDAYAMTREEKTPPVSSFIPNNAIFFAGISKAFWPGLRVCFCVVPARFQRILAEAVLNTVWMTPPLNVALAAEMILSGKADKVLAAKREEAARRYRVARDILKGFSYTGYDTGFFLWLNLPRPWTGRTYEDAARNAGVRVFGAEKFAVGGTPAPAAARISLTGPESLEALSKGLSVLRDILDAPGPPPEGIL</sequence>
<dbReference type="InterPro" id="IPR051446">
    <property type="entry name" value="HTH_trans_reg/aminotransferase"/>
</dbReference>
<evidence type="ECO:0000313" key="7">
    <source>
        <dbReference type="EMBL" id="ACL06435.1"/>
    </source>
</evidence>